<dbReference type="FunFam" id="3.30.70.1430:FF:000002">
    <property type="entry name" value="Efflux pump membrane transporter"/>
    <property type="match status" value="1"/>
</dbReference>
<evidence type="ECO:0000313" key="10">
    <source>
        <dbReference type="EMBL" id="MBB4023842.1"/>
    </source>
</evidence>
<dbReference type="InterPro" id="IPR004764">
    <property type="entry name" value="MdtF-like"/>
</dbReference>
<comment type="subcellular location">
    <subcellularLocation>
        <location evidence="1 9">Cell inner membrane</location>
        <topology evidence="1 9">Multi-pass membrane protein</topology>
    </subcellularLocation>
</comment>
<keyword evidence="11" id="KW-1185">Reference proteome</keyword>
<dbReference type="FunFam" id="3.30.70.1430:FF:000001">
    <property type="entry name" value="Efflux pump membrane transporter"/>
    <property type="match status" value="1"/>
</dbReference>
<feature type="transmembrane region" description="Helical" evidence="9">
    <location>
        <begin position="981"/>
        <end position="1003"/>
    </location>
</feature>
<keyword evidence="6 9" id="KW-0812">Transmembrane</keyword>
<keyword evidence="8 9" id="KW-0472">Membrane</keyword>
<dbReference type="AlphaFoldDB" id="A0A840CI85"/>
<sequence>MSRFFINRPIFAWVLAIIVMAVGILSITRMPVAQYPSIAGPSVVIGATYPGASAETVADTVVQIIEKEMTGLDGLRYINSSTTSTGHATITLTFALGTDPDIAQVQVQNKLSLAEATLPESVVRQGVTVEKSATGYLMIVGLVSDDGARSAIDLADYLASNIVEPVSRLSGVGKVELFGSEYAMRIWMDPQKLKYYDLTPATVVAAITAQNAQISAGFFGAMPAPEDQELNATITAQSLLKTPEDFERIVLRADTDGGLVLLRDVARAELGTENYEISGFYNGKPASGMAIQLASGANALDTAEIVKAKMDEFAESLPAGVSYVIPYDTTPFVLISIEAVLHTLVEAIALVFLVMLIFLHNFRATLIPTLAVPVVLLGTFGIMAALGFSINTLTMLAMVLAIGLLVDDAIVVVENVERIMHDEGLGPKEATEKSMDEISGALVGIGMVVSAVFVPMAFFGGATGEMYKQFAVTIVSAMGLSVLIALIFTPALCATVLKPQEHSGGKRQGILSRMGTGFSNWFERNFGRLTNGYGGLVRRVTAGPLRMLVVYFLIVGGMVLLYQRTPTSFLPDEDQGALITIVQLPSGATAKATEKVLRKVEGYWATAEEENVESVFSVRGFSFSGQGQNMGMMFVKLKDWHLREESEDSVQAIAARGMGPLMGGIQEAIVVPFAPPAVMELGNSNGFTAYLQATNDKTHQELLEARNMLLGMAAQNPALTAVRPNGVEDAPQFRLNIDWAKAGAVGVTAADVGSFLNTVWSSAYVNDFLYEGRVKRVFVQGEPSARSVPEDISLWRIQNVYGDFVDFSTFASQEWVYGPQQVTRYDALPAMGIEGAAAQGYTSGEAIAVMEGLAAELPQGFSLQWTGMSLEEKEAGAGAMALYGLALAAVFLCLAALYESWSIPVAVLMAMPVGILGALLGALIGGQSNGVYFQVGLLTVVGLTGKNGIMIVEFARERIASLGETAVEAVRESAKQRFRPILMTSLAFGLGVVPLVLSSGAGAGARQAIGYATLFGTITGTALAIIFVPVFFVLIDRLFSRGKRKNELPDAKTV</sequence>
<evidence type="ECO:0000256" key="2">
    <source>
        <dbReference type="ARBA" id="ARBA00010942"/>
    </source>
</evidence>
<evidence type="ECO:0000256" key="4">
    <source>
        <dbReference type="ARBA" id="ARBA00022475"/>
    </source>
</evidence>
<feature type="transmembrane region" description="Helical" evidence="9">
    <location>
        <begin position="470"/>
        <end position="497"/>
    </location>
</feature>
<comment type="similarity">
    <text evidence="2 9">Belongs to the resistance-nodulation-cell division (RND) (TC 2.A.6) family.</text>
</comment>
<dbReference type="InterPro" id="IPR001036">
    <property type="entry name" value="Acrflvin-R"/>
</dbReference>
<organism evidence="10 11">
    <name type="scientific">Actibacterium naphthalenivorans</name>
    <dbReference type="NCBI Taxonomy" id="1614693"/>
    <lineage>
        <taxon>Bacteria</taxon>
        <taxon>Pseudomonadati</taxon>
        <taxon>Pseudomonadota</taxon>
        <taxon>Alphaproteobacteria</taxon>
        <taxon>Rhodobacterales</taxon>
        <taxon>Roseobacteraceae</taxon>
        <taxon>Actibacterium</taxon>
    </lineage>
</organism>
<keyword evidence="4" id="KW-1003">Cell membrane</keyword>
<dbReference type="FunFam" id="1.20.1640.10:FF:000001">
    <property type="entry name" value="Efflux pump membrane transporter"/>
    <property type="match status" value="1"/>
</dbReference>
<dbReference type="PRINTS" id="PR00702">
    <property type="entry name" value="ACRIFLAVINRP"/>
</dbReference>
<feature type="transmembrane region" description="Helical" evidence="9">
    <location>
        <begin position="438"/>
        <end position="458"/>
    </location>
</feature>
<evidence type="ECO:0000256" key="6">
    <source>
        <dbReference type="ARBA" id="ARBA00022692"/>
    </source>
</evidence>
<dbReference type="InterPro" id="IPR027463">
    <property type="entry name" value="AcrB_DN_DC_subdom"/>
</dbReference>
<comment type="caution">
    <text evidence="10">The sequence shown here is derived from an EMBL/GenBank/DDBJ whole genome shotgun (WGS) entry which is preliminary data.</text>
</comment>
<dbReference type="NCBIfam" id="NF000282">
    <property type="entry name" value="RND_permease_1"/>
    <property type="match status" value="1"/>
</dbReference>
<feature type="transmembrane region" description="Helical" evidence="9">
    <location>
        <begin position="931"/>
        <end position="952"/>
    </location>
</feature>
<keyword evidence="5 9" id="KW-0997">Cell inner membrane</keyword>
<evidence type="ECO:0000256" key="5">
    <source>
        <dbReference type="ARBA" id="ARBA00022519"/>
    </source>
</evidence>
<accession>A0A840CI85</accession>
<dbReference type="Gene3D" id="3.30.70.1430">
    <property type="entry name" value="Multidrug efflux transporter AcrB pore domain"/>
    <property type="match status" value="2"/>
</dbReference>
<dbReference type="Proteomes" id="UP000585681">
    <property type="component" value="Unassembled WGS sequence"/>
</dbReference>
<dbReference type="SUPFAM" id="SSF82714">
    <property type="entry name" value="Multidrug efflux transporter AcrB TolC docking domain, DN and DC subdomains"/>
    <property type="match status" value="2"/>
</dbReference>
<keyword evidence="7 9" id="KW-1133">Transmembrane helix</keyword>
<dbReference type="GO" id="GO:0042910">
    <property type="term" value="F:xenobiotic transmembrane transporter activity"/>
    <property type="evidence" value="ECO:0007669"/>
    <property type="project" value="TreeGrafter"/>
</dbReference>
<dbReference type="EMBL" id="JACIEQ010000012">
    <property type="protein sequence ID" value="MBB4023842.1"/>
    <property type="molecule type" value="Genomic_DNA"/>
</dbReference>
<dbReference type="GO" id="GO:0015562">
    <property type="term" value="F:efflux transmembrane transporter activity"/>
    <property type="evidence" value="ECO:0007669"/>
    <property type="project" value="InterPro"/>
</dbReference>
<keyword evidence="3 9" id="KW-0813">Transport</keyword>
<evidence type="ECO:0000256" key="1">
    <source>
        <dbReference type="ARBA" id="ARBA00004429"/>
    </source>
</evidence>
<evidence type="ECO:0000256" key="3">
    <source>
        <dbReference type="ARBA" id="ARBA00022448"/>
    </source>
</evidence>
<dbReference type="PANTHER" id="PTHR32063">
    <property type="match status" value="1"/>
</dbReference>
<reference evidence="10" key="1">
    <citation type="submission" date="2020-08" db="EMBL/GenBank/DDBJ databases">
        <title>Genomic Encyclopedia of Type Strains, Phase IV (KMG-IV): sequencing the most valuable type-strain genomes for metagenomic binning, comparative biology and taxonomic classification.</title>
        <authorList>
            <person name="Goeker M."/>
        </authorList>
    </citation>
    <scope>NUCLEOTIDE SEQUENCE [LARGE SCALE GENOMIC DNA]</scope>
    <source>
        <strain evidence="10">DSM 105040</strain>
    </source>
</reference>
<evidence type="ECO:0000313" key="11">
    <source>
        <dbReference type="Proteomes" id="UP000585681"/>
    </source>
</evidence>
<dbReference type="PANTHER" id="PTHR32063:SF13">
    <property type="entry name" value="MULTIDRUG EFFLUX PUMP SUBUNIT ACRB-RELATED"/>
    <property type="match status" value="1"/>
</dbReference>
<feature type="transmembrane region" description="Helical" evidence="9">
    <location>
        <begin position="396"/>
        <end position="417"/>
    </location>
</feature>
<feature type="transmembrane region" description="Helical" evidence="9">
    <location>
        <begin position="545"/>
        <end position="562"/>
    </location>
</feature>
<dbReference type="Pfam" id="PF00873">
    <property type="entry name" value="ACR_tran"/>
    <property type="match status" value="1"/>
</dbReference>
<dbReference type="Gene3D" id="3.30.2090.10">
    <property type="entry name" value="Multidrug efflux transporter AcrB TolC docking domain, DN and DC subdomains"/>
    <property type="match status" value="2"/>
</dbReference>
<evidence type="ECO:0000256" key="8">
    <source>
        <dbReference type="ARBA" id="ARBA00023136"/>
    </source>
</evidence>
<gene>
    <name evidence="10" type="ORF">GGR17_003678</name>
</gene>
<dbReference type="Gene3D" id="3.30.70.1320">
    <property type="entry name" value="Multidrug efflux transporter AcrB pore domain like"/>
    <property type="match status" value="1"/>
</dbReference>
<dbReference type="NCBIfam" id="TIGR00915">
    <property type="entry name" value="2A0602"/>
    <property type="match status" value="1"/>
</dbReference>
<name>A0A840CI85_9RHOB</name>
<dbReference type="Gene3D" id="3.30.70.1440">
    <property type="entry name" value="Multidrug efflux transporter AcrB pore domain"/>
    <property type="match status" value="1"/>
</dbReference>
<dbReference type="SUPFAM" id="SSF82866">
    <property type="entry name" value="Multidrug efflux transporter AcrB transmembrane domain"/>
    <property type="match status" value="2"/>
</dbReference>
<dbReference type="RefSeq" id="WP_054539421.1">
    <property type="nucleotide sequence ID" value="NZ_JACIEQ010000012.1"/>
</dbReference>
<feature type="transmembrane region" description="Helical" evidence="9">
    <location>
        <begin position="880"/>
        <end position="898"/>
    </location>
</feature>
<evidence type="ECO:0000256" key="9">
    <source>
        <dbReference type="RuleBase" id="RU364070"/>
    </source>
</evidence>
<dbReference type="Gene3D" id="1.20.1640.10">
    <property type="entry name" value="Multidrug efflux transporter AcrB transmembrane domain"/>
    <property type="match status" value="2"/>
</dbReference>
<protein>
    <recommendedName>
        <fullName evidence="9">Efflux pump membrane transporter</fullName>
    </recommendedName>
</protein>
<dbReference type="GO" id="GO:0009636">
    <property type="term" value="P:response to toxic substance"/>
    <property type="evidence" value="ECO:0007669"/>
    <property type="project" value="UniProtKB-ARBA"/>
</dbReference>
<feature type="transmembrane region" description="Helical" evidence="9">
    <location>
        <begin position="1009"/>
        <end position="1035"/>
    </location>
</feature>
<evidence type="ECO:0000256" key="7">
    <source>
        <dbReference type="ARBA" id="ARBA00022989"/>
    </source>
</evidence>
<feature type="transmembrane region" description="Helical" evidence="9">
    <location>
        <begin position="366"/>
        <end position="390"/>
    </location>
</feature>
<dbReference type="FunFam" id="3.30.2090.10:FF:000001">
    <property type="entry name" value="Efflux pump membrane transporter"/>
    <property type="match status" value="1"/>
</dbReference>
<feature type="transmembrane region" description="Helical" evidence="9">
    <location>
        <begin position="12"/>
        <end position="32"/>
    </location>
</feature>
<dbReference type="SUPFAM" id="SSF82693">
    <property type="entry name" value="Multidrug efflux transporter AcrB pore domain, PN1, PN2, PC1 and PC2 subdomains"/>
    <property type="match status" value="4"/>
</dbReference>
<feature type="transmembrane region" description="Helical" evidence="9">
    <location>
        <begin position="905"/>
        <end position="925"/>
    </location>
</feature>
<feature type="transmembrane region" description="Helical" evidence="9">
    <location>
        <begin position="339"/>
        <end position="359"/>
    </location>
</feature>
<dbReference type="GO" id="GO:0005886">
    <property type="term" value="C:plasma membrane"/>
    <property type="evidence" value="ECO:0007669"/>
    <property type="project" value="UniProtKB-SubCell"/>
</dbReference>
<proteinExistence type="inferred from homology"/>